<reference evidence="2 3" key="1">
    <citation type="submission" date="2011-11" db="EMBL/GenBank/DDBJ databases">
        <authorList>
            <person name="Weinstock G."/>
            <person name="Sodergren E."/>
            <person name="Clifton S."/>
            <person name="Fulton L."/>
            <person name="Fulton B."/>
            <person name="Courtney L."/>
            <person name="Fronick C."/>
            <person name="Harrison M."/>
            <person name="Strong C."/>
            <person name="Farmer C."/>
            <person name="Delahaunty K."/>
            <person name="Markovic C."/>
            <person name="Hall O."/>
            <person name="Minx P."/>
            <person name="Tomlinson C."/>
            <person name="Mitreva M."/>
            <person name="Hou S."/>
            <person name="Chen J."/>
            <person name="Wollam A."/>
            <person name="Pepin K.H."/>
            <person name="Johnson M."/>
            <person name="Bhonagiri V."/>
            <person name="Zhang X."/>
            <person name="Suruliraj S."/>
            <person name="Warren W."/>
            <person name="Chinwalla A."/>
            <person name="Mardis E.R."/>
            <person name="Wilson R.K."/>
        </authorList>
    </citation>
    <scope>NUCLEOTIDE SEQUENCE [LARGE SCALE GENOMIC DNA]</scope>
    <source>
        <strain evidence="2 3">YIT 11816</strain>
    </source>
</reference>
<sequence length="44" mass="4874">MMKGGERSMNTGCGPARIAARPKRLRGARWGSPKSLLGFRRDRS</sequence>
<feature type="region of interest" description="Disordered" evidence="1">
    <location>
        <begin position="1"/>
        <end position="44"/>
    </location>
</feature>
<name>H3KC66_9BURK</name>
<evidence type="ECO:0000256" key="1">
    <source>
        <dbReference type="SAM" id="MobiDB-lite"/>
    </source>
</evidence>
<evidence type="ECO:0000313" key="2">
    <source>
        <dbReference type="EMBL" id="EHY32321.1"/>
    </source>
</evidence>
<protein>
    <submittedName>
        <fullName evidence="2">Uncharacterized protein</fullName>
    </submittedName>
</protein>
<dbReference type="EMBL" id="AFBQ01000035">
    <property type="protein sequence ID" value="EHY32321.1"/>
    <property type="molecule type" value="Genomic_DNA"/>
</dbReference>
<keyword evidence="3" id="KW-1185">Reference proteome</keyword>
<dbReference type="HOGENOM" id="CLU_3222976_0_0_4"/>
<comment type="caution">
    <text evidence="2">The sequence shown here is derived from an EMBL/GenBank/DDBJ whole genome shotgun (WGS) entry which is preliminary data.</text>
</comment>
<dbReference type="AlphaFoldDB" id="H3KC66"/>
<gene>
    <name evidence="2" type="ORF">HMPREF9440_00316</name>
</gene>
<proteinExistence type="predicted"/>
<accession>H3KC66</accession>
<dbReference type="Proteomes" id="UP000004956">
    <property type="component" value="Unassembled WGS sequence"/>
</dbReference>
<organism evidence="2 3">
    <name type="scientific">Sutterella parvirubra YIT 11816</name>
    <dbReference type="NCBI Taxonomy" id="762967"/>
    <lineage>
        <taxon>Bacteria</taxon>
        <taxon>Pseudomonadati</taxon>
        <taxon>Pseudomonadota</taxon>
        <taxon>Betaproteobacteria</taxon>
        <taxon>Burkholderiales</taxon>
        <taxon>Sutterellaceae</taxon>
        <taxon>Sutterella</taxon>
    </lineage>
</organism>
<evidence type="ECO:0000313" key="3">
    <source>
        <dbReference type="Proteomes" id="UP000004956"/>
    </source>
</evidence>